<dbReference type="SUPFAM" id="SSF110997">
    <property type="entry name" value="Sporulation related repeat"/>
    <property type="match status" value="1"/>
</dbReference>
<name>A0A1I0YR21_9RHOB</name>
<dbReference type="AlphaFoldDB" id="A0A1I0YR21"/>
<feature type="domain" description="SPOR" evidence="1">
    <location>
        <begin position="151"/>
        <end position="230"/>
    </location>
</feature>
<dbReference type="PROSITE" id="PS51257">
    <property type="entry name" value="PROKAR_LIPOPROTEIN"/>
    <property type="match status" value="1"/>
</dbReference>
<gene>
    <name evidence="2" type="ORF">SAMN05421688_3295</name>
</gene>
<organism evidence="2 3">
    <name type="scientific">Poseidonocella pacifica</name>
    <dbReference type="NCBI Taxonomy" id="871651"/>
    <lineage>
        <taxon>Bacteria</taxon>
        <taxon>Pseudomonadati</taxon>
        <taxon>Pseudomonadota</taxon>
        <taxon>Alphaproteobacteria</taxon>
        <taxon>Rhodobacterales</taxon>
        <taxon>Roseobacteraceae</taxon>
        <taxon>Poseidonocella</taxon>
    </lineage>
</organism>
<dbReference type="Gene3D" id="3.30.70.1070">
    <property type="entry name" value="Sporulation related repeat"/>
    <property type="match status" value="1"/>
</dbReference>
<dbReference type="STRING" id="871651.SAMN05421688_3295"/>
<accession>A0A1I0YR21</accession>
<dbReference type="PROSITE" id="PS51724">
    <property type="entry name" value="SPOR"/>
    <property type="match status" value="1"/>
</dbReference>
<dbReference type="InterPro" id="IPR036680">
    <property type="entry name" value="SPOR-like_sf"/>
</dbReference>
<keyword evidence="3" id="KW-1185">Reference proteome</keyword>
<reference evidence="2 3" key="1">
    <citation type="submission" date="2016-10" db="EMBL/GenBank/DDBJ databases">
        <authorList>
            <person name="de Groot N.N."/>
        </authorList>
    </citation>
    <scope>NUCLEOTIDE SEQUENCE [LARGE SCALE GENOMIC DNA]</scope>
    <source>
        <strain evidence="2 3">DSM 29316</strain>
    </source>
</reference>
<evidence type="ECO:0000313" key="2">
    <source>
        <dbReference type="EMBL" id="SFB15839.1"/>
    </source>
</evidence>
<dbReference type="InterPro" id="IPR007730">
    <property type="entry name" value="SPOR-like_dom"/>
</dbReference>
<dbReference type="GO" id="GO:0042834">
    <property type="term" value="F:peptidoglycan binding"/>
    <property type="evidence" value="ECO:0007669"/>
    <property type="project" value="InterPro"/>
</dbReference>
<proteinExistence type="predicted"/>
<dbReference type="Pfam" id="PF05036">
    <property type="entry name" value="SPOR"/>
    <property type="match status" value="1"/>
</dbReference>
<protein>
    <submittedName>
        <fullName evidence="2">Sporulation related domain-containing protein</fullName>
    </submittedName>
</protein>
<dbReference type="EMBL" id="FOJU01000007">
    <property type="protein sequence ID" value="SFB15839.1"/>
    <property type="molecule type" value="Genomic_DNA"/>
</dbReference>
<evidence type="ECO:0000259" key="1">
    <source>
        <dbReference type="PROSITE" id="PS51724"/>
    </source>
</evidence>
<dbReference type="Proteomes" id="UP000198796">
    <property type="component" value="Unassembled WGS sequence"/>
</dbReference>
<dbReference type="OrthoDB" id="9766672at2"/>
<dbReference type="RefSeq" id="WP_092066829.1">
    <property type="nucleotide sequence ID" value="NZ_FOJU01000007.1"/>
</dbReference>
<sequence length="230" mass="24212">MKTGTMPVVGVATFLSLAACIPLPDRAEVPADRAPAPTMAAPEDDLAPDVFFVEGAGLWDGRPSVGGIWVAHASASEPERVQILNPVTGATTIGAVFQRSTDLPGPPLQLSSDAARALGIAAGTTAQLRVTALRPSDTRPETMSLPQKTETARPEKPFIQVGIFGVEENARRAGGVLRREGILPILREQGAEGATYWRVVVGPAQTIAERDTLLDKVHVAGFLDAYVATD</sequence>
<evidence type="ECO:0000313" key="3">
    <source>
        <dbReference type="Proteomes" id="UP000198796"/>
    </source>
</evidence>